<keyword evidence="2 3" id="KW-0833">Ubl conjugation pathway</keyword>
<dbReference type="PaxDb" id="121845-A0A3Q0JGZ7"/>
<comment type="function">
    <text evidence="4">E3 ubiquitin-protein ligase which accepts ubiquitin from an E2 ubiquitin-conjugating enzyme in the form of a thioester and then directly transfers the ubiquitin to targeted substrates.</text>
</comment>
<dbReference type="GO" id="GO:0043161">
    <property type="term" value="P:proteasome-mediated ubiquitin-dependent protein catabolic process"/>
    <property type="evidence" value="ECO:0007669"/>
    <property type="project" value="TreeGrafter"/>
</dbReference>
<comment type="pathway">
    <text evidence="4">Protein modification; protein ubiquitination.</text>
</comment>
<dbReference type="Gene3D" id="3.30.2410.10">
    <property type="entry name" value="Hect, E3 ligase catalytic domain"/>
    <property type="match status" value="1"/>
</dbReference>
<dbReference type="EC" id="2.3.2.26" evidence="4"/>
<evidence type="ECO:0000313" key="6">
    <source>
        <dbReference type="Proteomes" id="UP000079169"/>
    </source>
</evidence>
<evidence type="ECO:0000256" key="2">
    <source>
        <dbReference type="ARBA" id="ARBA00022786"/>
    </source>
</evidence>
<dbReference type="STRING" id="121845.A0A3Q0JGZ7"/>
<dbReference type="SUPFAM" id="SSF56204">
    <property type="entry name" value="Hect, E3 ligase catalytic domain"/>
    <property type="match status" value="3"/>
</dbReference>
<dbReference type="FunFam" id="3.30.2410.10:FF:000005">
    <property type="entry name" value="E3 ubiquitin-protein ligase TRIP12 isoform X1"/>
    <property type="match status" value="1"/>
</dbReference>
<dbReference type="InterPro" id="IPR045322">
    <property type="entry name" value="HECTD1/TRIP12-like"/>
</dbReference>
<dbReference type="RefSeq" id="XP_026686363.1">
    <property type="nucleotide sequence ID" value="XM_026830562.1"/>
</dbReference>
<organism evidence="6 7">
    <name type="scientific">Diaphorina citri</name>
    <name type="common">Asian citrus psyllid</name>
    <dbReference type="NCBI Taxonomy" id="121845"/>
    <lineage>
        <taxon>Eukaryota</taxon>
        <taxon>Metazoa</taxon>
        <taxon>Ecdysozoa</taxon>
        <taxon>Arthropoda</taxon>
        <taxon>Hexapoda</taxon>
        <taxon>Insecta</taxon>
        <taxon>Pterygota</taxon>
        <taxon>Neoptera</taxon>
        <taxon>Paraneoptera</taxon>
        <taxon>Hemiptera</taxon>
        <taxon>Sternorrhyncha</taxon>
        <taxon>Psylloidea</taxon>
        <taxon>Psyllidae</taxon>
        <taxon>Diaphorininae</taxon>
        <taxon>Diaphorina</taxon>
    </lineage>
</organism>
<dbReference type="UniPathway" id="UPA00143"/>
<proteinExistence type="inferred from homology"/>
<accession>A0A3Q0JGZ7</accession>
<dbReference type="GeneID" id="103518892"/>
<dbReference type="GO" id="GO:0009966">
    <property type="term" value="P:regulation of signal transduction"/>
    <property type="evidence" value="ECO:0007669"/>
    <property type="project" value="UniProtKB-ARBA"/>
</dbReference>
<dbReference type="GO" id="GO:0006974">
    <property type="term" value="P:DNA damage response"/>
    <property type="evidence" value="ECO:0007669"/>
    <property type="project" value="TreeGrafter"/>
</dbReference>
<feature type="active site" description="Glycyl thioester intermediate" evidence="3">
    <location>
        <position position="592"/>
    </location>
</feature>
<evidence type="ECO:0000256" key="1">
    <source>
        <dbReference type="ARBA" id="ARBA00022679"/>
    </source>
</evidence>
<evidence type="ECO:0000256" key="4">
    <source>
        <dbReference type="RuleBase" id="RU369009"/>
    </source>
</evidence>
<dbReference type="Proteomes" id="UP000079169">
    <property type="component" value="Unplaced"/>
</dbReference>
<comment type="similarity">
    <text evidence="4">Belongs to the UPL family. K-HECT subfamily.</text>
</comment>
<dbReference type="PANTHER" id="PTHR45670">
    <property type="entry name" value="E3 UBIQUITIN-PROTEIN LIGASE TRIP12"/>
    <property type="match status" value="1"/>
</dbReference>
<dbReference type="InterPro" id="IPR000569">
    <property type="entry name" value="HECT_dom"/>
</dbReference>
<dbReference type="KEGG" id="dci:103518892"/>
<sequence>MTGNLPHWLQQLATTCPFLLNFEIRQLLLYASSFDRDRALQRLVDSTPEINNHSDTQERVTPRLDRRKRTVSRQDILKQAESLLSDLAQSKALLEIQYENEVGTGLGPTLEFYALVSKELQKTDLELWHSGDSPGDATHVTTVHGLYPAPIAKNTKLSHLVKLKSKFRFLGKFMAKAVMDSRMVQSHTIYYRPVVEDGSGERDSKAGGSASCVASGSGAESLLSDLAQSKALLEIQYENEVGTGLGPTLEFYALVSKELQKTDLELWHSGDSPGDATHVTTVHGLYPAPIAKNTKLSHLVKLKSKFRFLGKFMAKAVMDSRMLDLPLCVTFYKWLLGQESTLNLSDLVCIAPDVYRTLARFQPILVTKANIEADSNLTPTEKEEAISVLGLDFTLKQWFKAFKKKKDVSECLHGDLDTISPTSPLLKGSYAHNKFPSGKSVSGKSSSKRKADEIWSDGLVPLSRSPLDPYLSDTLPPSVTITDACLPVLTLLRVLNAVNRNWGGSSWDMKTLMECCRIDHGYNHNSKAIKYLFHVLSCYSSPEQRDFLQFVTGSPRLPVGGFRALSPPLTIVRKTFESDLAADGFLPSVMTCVNYLKLPDYSSVEVMRQKLRLAAQEGQHSFHLS</sequence>
<dbReference type="PROSITE" id="PS50237">
    <property type="entry name" value="HECT"/>
    <property type="match status" value="1"/>
</dbReference>
<evidence type="ECO:0000259" key="5">
    <source>
        <dbReference type="PROSITE" id="PS50237"/>
    </source>
</evidence>
<dbReference type="SMART" id="SM00119">
    <property type="entry name" value="HECTc"/>
    <property type="match status" value="1"/>
</dbReference>
<comment type="catalytic activity">
    <reaction evidence="4">
        <text>S-ubiquitinyl-[E2 ubiquitin-conjugating enzyme]-L-cysteine + [acceptor protein]-L-lysine = [E2 ubiquitin-conjugating enzyme]-L-cysteine + N(6)-ubiquitinyl-[acceptor protein]-L-lysine.</text>
        <dbReference type="EC" id="2.3.2.26"/>
    </reaction>
</comment>
<evidence type="ECO:0000313" key="7">
    <source>
        <dbReference type="RefSeq" id="XP_026686363.1"/>
    </source>
</evidence>
<dbReference type="AlphaFoldDB" id="A0A3Q0JGZ7"/>
<dbReference type="Pfam" id="PF00632">
    <property type="entry name" value="HECT"/>
    <property type="match status" value="2"/>
</dbReference>
<dbReference type="GO" id="GO:0061630">
    <property type="term" value="F:ubiquitin protein ligase activity"/>
    <property type="evidence" value="ECO:0007669"/>
    <property type="project" value="UniProtKB-UniRule"/>
</dbReference>
<gene>
    <name evidence="7" type="primary">LOC103518892</name>
</gene>
<dbReference type="GO" id="GO:0016607">
    <property type="term" value="C:nuclear speck"/>
    <property type="evidence" value="ECO:0007669"/>
    <property type="project" value="TreeGrafter"/>
</dbReference>
<dbReference type="Gene3D" id="3.90.1750.10">
    <property type="entry name" value="Hect, E3 ligase catalytic domains"/>
    <property type="match status" value="2"/>
</dbReference>
<dbReference type="GO" id="GO:0000209">
    <property type="term" value="P:protein polyubiquitination"/>
    <property type="evidence" value="ECO:0007669"/>
    <property type="project" value="TreeGrafter"/>
</dbReference>
<feature type="domain" description="HECT" evidence="5">
    <location>
        <begin position="230"/>
        <end position="625"/>
    </location>
</feature>
<keyword evidence="6" id="KW-1185">Reference proteome</keyword>
<reference evidence="7" key="1">
    <citation type="submission" date="2025-08" db="UniProtKB">
        <authorList>
            <consortium name="RefSeq"/>
        </authorList>
    </citation>
    <scope>IDENTIFICATION</scope>
</reference>
<protein>
    <recommendedName>
        <fullName evidence="4">E3 ubiquitin-protein ligase</fullName>
        <ecNumber evidence="4">2.3.2.26</ecNumber>
    </recommendedName>
</protein>
<keyword evidence="1 4" id="KW-0808">Transferase</keyword>
<dbReference type="PANTHER" id="PTHR45670:SF13">
    <property type="entry name" value="E3 UBIQUITIN-PROTEIN LIGASE TRIP12"/>
    <property type="match status" value="1"/>
</dbReference>
<evidence type="ECO:0000256" key="3">
    <source>
        <dbReference type="PROSITE-ProRule" id="PRU00104"/>
    </source>
</evidence>
<dbReference type="InterPro" id="IPR035983">
    <property type="entry name" value="Hect_E3_ubiquitin_ligase"/>
</dbReference>
<name>A0A3Q0JGZ7_DIACI</name>